<gene>
    <name evidence="1" type="ORF">K443DRAFT_101609</name>
</gene>
<accession>A0A0C9X429</accession>
<dbReference type="AlphaFoldDB" id="A0A0C9X429"/>
<name>A0A0C9X429_9AGAR</name>
<organism evidence="1 2">
    <name type="scientific">Laccaria amethystina LaAM-08-1</name>
    <dbReference type="NCBI Taxonomy" id="1095629"/>
    <lineage>
        <taxon>Eukaryota</taxon>
        <taxon>Fungi</taxon>
        <taxon>Dikarya</taxon>
        <taxon>Basidiomycota</taxon>
        <taxon>Agaricomycotina</taxon>
        <taxon>Agaricomycetes</taxon>
        <taxon>Agaricomycetidae</taxon>
        <taxon>Agaricales</taxon>
        <taxon>Agaricineae</taxon>
        <taxon>Hydnangiaceae</taxon>
        <taxon>Laccaria</taxon>
    </lineage>
</organism>
<reference evidence="2" key="2">
    <citation type="submission" date="2015-01" db="EMBL/GenBank/DDBJ databases">
        <title>Evolutionary Origins and Diversification of the Mycorrhizal Mutualists.</title>
        <authorList>
            <consortium name="DOE Joint Genome Institute"/>
            <consortium name="Mycorrhizal Genomics Consortium"/>
            <person name="Kohler A."/>
            <person name="Kuo A."/>
            <person name="Nagy L.G."/>
            <person name="Floudas D."/>
            <person name="Copeland A."/>
            <person name="Barry K.W."/>
            <person name="Cichocki N."/>
            <person name="Veneault-Fourrey C."/>
            <person name="LaButti K."/>
            <person name="Lindquist E.A."/>
            <person name="Lipzen A."/>
            <person name="Lundell T."/>
            <person name="Morin E."/>
            <person name="Murat C."/>
            <person name="Riley R."/>
            <person name="Ohm R."/>
            <person name="Sun H."/>
            <person name="Tunlid A."/>
            <person name="Henrissat B."/>
            <person name="Grigoriev I.V."/>
            <person name="Hibbett D.S."/>
            <person name="Martin F."/>
        </authorList>
    </citation>
    <scope>NUCLEOTIDE SEQUENCE [LARGE SCALE GENOMIC DNA]</scope>
    <source>
        <strain evidence="2">LaAM-08-1</strain>
    </source>
</reference>
<dbReference type="Proteomes" id="UP000054477">
    <property type="component" value="Unassembled WGS sequence"/>
</dbReference>
<sequence length="61" mass="6918">MVLTQRPNLPPSSNRFSSRVAHLATVTWPSQPDLPLLPEVETKPYGRFRGRVIDIAWVESC</sequence>
<evidence type="ECO:0000313" key="1">
    <source>
        <dbReference type="EMBL" id="KIJ99790.1"/>
    </source>
</evidence>
<keyword evidence="2" id="KW-1185">Reference proteome</keyword>
<proteinExistence type="predicted"/>
<protein>
    <submittedName>
        <fullName evidence="1">Uncharacterized protein</fullName>
    </submittedName>
</protein>
<evidence type="ECO:0000313" key="2">
    <source>
        <dbReference type="Proteomes" id="UP000054477"/>
    </source>
</evidence>
<dbReference type="EMBL" id="KN838639">
    <property type="protein sequence ID" value="KIJ99790.1"/>
    <property type="molecule type" value="Genomic_DNA"/>
</dbReference>
<dbReference type="HOGENOM" id="CLU_2942127_0_0_1"/>
<reference evidence="1 2" key="1">
    <citation type="submission" date="2014-04" db="EMBL/GenBank/DDBJ databases">
        <authorList>
            <consortium name="DOE Joint Genome Institute"/>
            <person name="Kuo A."/>
            <person name="Kohler A."/>
            <person name="Nagy L.G."/>
            <person name="Floudas D."/>
            <person name="Copeland A."/>
            <person name="Barry K.W."/>
            <person name="Cichocki N."/>
            <person name="Veneault-Fourrey C."/>
            <person name="LaButti K."/>
            <person name="Lindquist E.A."/>
            <person name="Lipzen A."/>
            <person name="Lundell T."/>
            <person name="Morin E."/>
            <person name="Murat C."/>
            <person name="Sun H."/>
            <person name="Tunlid A."/>
            <person name="Henrissat B."/>
            <person name="Grigoriev I.V."/>
            <person name="Hibbett D.S."/>
            <person name="Martin F."/>
            <person name="Nordberg H.P."/>
            <person name="Cantor M.N."/>
            <person name="Hua S.X."/>
        </authorList>
    </citation>
    <scope>NUCLEOTIDE SEQUENCE [LARGE SCALE GENOMIC DNA]</scope>
    <source>
        <strain evidence="1 2">LaAM-08-1</strain>
    </source>
</reference>